<dbReference type="InterPro" id="IPR005119">
    <property type="entry name" value="LysR_subst-bd"/>
</dbReference>
<dbReference type="KEGG" id="kpul:GXN76_12435"/>
<keyword evidence="4" id="KW-0804">Transcription</keyword>
<keyword evidence="7" id="KW-1185">Reference proteome</keyword>
<dbReference type="SUPFAM" id="SSF46785">
    <property type="entry name" value="Winged helix' DNA-binding domain"/>
    <property type="match status" value="1"/>
</dbReference>
<evidence type="ECO:0000256" key="4">
    <source>
        <dbReference type="ARBA" id="ARBA00023163"/>
    </source>
</evidence>
<dbReference type="Proteomes" id="UP000503088">
    <property type="component" value="Chromosome"/>
</dbReference>
<sequence length="293" mass="32925">MDQLITFLEIAKQNSFRQAALRLNLTQPAVSAQIRNLEAELECLLFHRHRVSLTPAGKEFLPFARQMIALWEEGKKTVLETQDLLQGNVTIGISSGVALTVLPRLLRYFRDTRPKVKITAHTLPVEETIQGIEEGQLDAGILYGQKAGPTLQSQTLFYDNLILISPVDHPVSAHSFLSLNQLRQLPLISLTPNTPERQWLDQLFHKAGIYPEIIIELSSVEEVKRMVREGLGPALVPLLSLDPSTDENVRRIRVPELTTQLPVTLLYPQGPYLSLSLQRILDDIQGIYPTTDS</sequence>
<dbReference type="InterPro" id="IPR036390">
    <property type="entry name" value="WH_DNA-bd_sf"/>
</dbReference>
<dbReference type="GO" id="GO:0005829">
    <property type="term" value="C:cytosol"/>
    <property type="evidence" value="ECO:0007669"/>
    <property type="project" value="TreeGrafter"/>
</dbReference>
<dbReference type="AlphaFoldDB" id="A0A7D3YAX3"/>
<reference evidence="6 7" key="1">
    <citation type="submission" date="2020-01" db="EMBL/GenBank/DDBJ databases">
        <authorList>
            <person name="Gulvik C.A."/>
            <person name="Batra D.G."/>
        </authorList>
    </citation>
    <scope>NUCLEOTIDE SEQUENCE [LARGE SCALE GENOMIC DNA]</scope>
    <source>
        <strain evidence="6 7">W9323</strain>
    </source>
</reference>
<dbReference type="InterPro" id="IPR000847">
    <property type="entry name" value="LysR_HTH_N"/>
</dbReference>
<dbReference type="CDD" id="cd05466">
    <property type="entry name" value="PBP2_LTTR_substrate"/>
    <property type="match status" value="1"/>
</dbReference>
<dbReference type="InterPro" id="IPR036388">
    <property type="entry name" value="WH-like_DNA-bd_sf"/>
</dbReference>
<dbReference type="Gene3D" id="3.40.190.290">
    <property type="match status" value="1"/>
</dbReference>
<dbReference type="EMBL" id="CP048104">
    <property type="protein sequence ID" value="QKG85201.1"/>
    <property type="molecule type" value="Genomic_DNA"/>
</dbReference>
<dbReference type="GO" id="GO:0003677">
    <property type="term" value="F:DNA binding"/>
    <property type="evidence" value="ECO:0007669"/>
    <property type="project" value="UniProtKB-KW"/>
</dbReference>
<keyword evidence="3" id="KW-0238">DNA-binding</keyword>
<dbReference type="Gene3D" id="1.10.10.10">
    <property type="entry name" value="Winged helix-like DNA-binding domain superfamily/Winged helix DNA-binding domain"/>
    <property type="match status" value="1"/>
</dbReference>
<dbReference type="PRINTS" id="PR00039">
    <property type="entry name" value="HTHLYSR"/>
</dbReference>
<protein>
    <submittedName>
        <fullName evidence="6">LysR family transcriptional regulator</fullName>
    </submittedName>
</protein>
<evidence type="ECO:0000256" key="1">
    <source>
        <dbReference type="ARBA" id="ARBA00009437"/>
    </source>
</evidence>
<dbReference type="PROSITE" id="PS50931">
    <property type="entry name" value="HTH_LYSR"/>
    <property type="match status" value="1"/>
</dbReference>
<dbReference type="Pfam" id="PF03466">
    <property type="entry name" value="LysR_substrate"/>
    <property type="match status" value="1"/>
</dbReference>
<proteinExistence type="inferred from homology"/>
<dbReference type="Pfam" id="PF00126">
    <property type="entry name" value="HTH_1"/>
    <property type="match status" value="1"/>
</dbReference>
<evidence type="ECO:0000256" key="3">
    <source>
        <dbReference type="ARBA" id="ARBA00023125"/>
    </source>
</evidence>
<name>A0A7D3YAX3_9BACL</name>
<evidence type="ECO:0000259" key="5">
    <source>
        <dbReference type="PROSITE" id="PS50931"/>
    </source>
</evidence>
<evidence type="ECO:0000313" key="6">
    <source>
        <dbReference type="EMBL" id="QKG85201.1"/>
    </source>
</evidence>
<dbReference type="InterPro" id="IPR050950">
    <property type="entry name" value="HTH-type_LysR_regulators"/>
</dbReference>
<accession>A0A7D3YAX3</accession>
<gene>
    <name evidence="6" type="ORF">GXN76_12435</name>
</gene>
<keyword evidence="2" id="KW-0805">Transcription regulation</keyword>
<comment type="similarity">
    <text evidence="1">Belongs to the LysR transcriptional regulatory family.</text>
</comment>
<dbReference type="FunFam" id="1.10.10.10:FF:000001">
    <property type="entry name" value="LysR family transcriptional regulator"/>
    <property type="match status" value="1"/>
</dbReference>
<dbReference type="PANTHER" id="PTHR30419">
    <property type="entry name" value="HTH-TYPE TRANSCRIPTIONAL REGULATOR YBHD"/>
    <property type="match status" value="1"/>
</dbReference>
<dbReference type="GO" id="GO:0003700">
    <property type="term" value="F:DNA-binding transcription factor activity"/>
    <property type="evidence" value="ECO:0007669"/>
    <property type="project" value="InterPro"/>
</dbReference>
<evidence type="ECO:0000313" key="7">
    <source>
        <dbReference type="Proteomes" id="UP000503088"/>
    </source>
</evidence>
<dbReference type="RefSeq" id="WP_173223634.1">
    <property type="nucleotide sequence ID" value="NZ_CP048104.1"/>
</dbReference>
<evidence type="ECO:0000256" key="2">
    <source>
        <dbReference type="ARBA" id="ARBA00023015"/>
    </source>
</evidence>
<organism evidence="6 7">
    <name type="scientific">Kroppenstedtia pulmonis</name>
    <dbReference type="NCBI Taxonomy" id="1380685"/>
    <lineage>
        <taxon>Bacteria</taxon>
        <taxon>Bacillati</taxon>
        <taxon>Bacillota</taxon>
        <taxon>Bacilli</taxon>
        <taxon>Bacillales</taxon>
        <taxon>Thermoactinomycetaceae</taxon>
        <taxon>Kroppenstedtia</taxon>
    </lineage>
</organism>
<feature type="domain" description="HTH lysR-type" evidence="5">
    <location>
        <begin position="1"/>
        <end position="54"/>
    </location>
</feature>
<dbReference type="SUPFAM" id="SSF53850">
    <property type="entry name" value="Periplasmic binding protein-like II"/>
    <property type="match status" value="1"/>
</dbReference>